<feature type="region of interest" description="Disordered" evidence="1">
    <location>
        <begin position="1"/>
        <end position="30"/>
    </location>
</feature>
<protein>
    <submittedName>
        <fullName evidence="2">Sulfotransferase family 2 domain-containing protein</fullName>
    </submittedName>
</protein>
<reference evidence="2 3" key="1">
    <citation type="submission" date="2024-04" db="EMBL/GenBank/DDBJ databases">
        <title>Complete genome sequence of Nguyenibacter vanlangesis HBCM-1154, a strain capable of nitrogen fixation, IAA production, and phosphorus solubilization isolated from sugarcane soil.</title>
        <authorList>
            <person name="MY HANH P."/>
        </authorList>
    </citation>
    <scope>NUCLEOTIDE SEQUENCE [LARGE SCALE GENOMIC DNA]</scope>
    <source>
        <strain evidence="2 3">HBCM 1154</strain>
    </source>
</reference>
<dbReference type="Pfam" id="PF03567">
    <property type="entry name" value="Sulfotransfer_2"/>
    <property type="match status" value="1"/>
</dbReference>
<dbReference type="RefSeq" id="WP_342629030.1">
    <property type="nucleotide sequence ID" value="NZ_CP152276.1"/>
</dbReference>
<name>A0ABZ3D7T4_9PROT</name>
<dbReference type="InterPro" id="IPR027417">
    <property type="entry name" value="P-loop_NTPase"/>
</dbReference>
<dbReference type="Proteomes" id="UP001449795">
    <property type="component" value="Chromosome"/>
</dbReference>
<dbReference type="InterPro" id="IPR005331">
    <property type="entry name" value="Sulfotransferase"/>
</dbReference>
<evidence type="ECO:0000256" key="1">
    <source>
        <dbReference type="SAM" id="MobiDB-lite"/>
    </source>
</evidence>
<evidence type="ECO:0000313" key="3">
    <source>
        <dbReference type="Proteomes" id="UP001449795"/>
    </source>
</evidence>
<proteinExistence type="predicted"/>
<organism evidence="2 3">
    <name type="scientific">Nguyenibacter vanlangensis</name>
    <dbReference type="NCBI Taxonomy" id="1216886"/>
    <lineage>
        <taxon>Bacteria</taxon>
        <taxon>Pseudomonadati</taxon>
        <taxon>Pseudomonadota</taxon>
        <taxon>Alphaproteobacteria</taxon>
        <taxon>Acetobacterales</taxon>
        <taxon>Acetobacteraceae</taxon>
        <taxon>Nguyenibacter</taxon>
    </lineage>
</organism>
<keyword evidence="3" id="KW-1185">Reference proteome</keyword>
<sequence length="283" mass="30530">MTERYGAMAASAQDTPRAERQASGQDASQDPASLALGERLVRLAGLRLVGDLHERAADWGVALPPGAKRRRRLDLIRARGVLFIHVPKNAGTSVSVALYGRELRHETIRAYLNAAPDLAATLPSFAILRDPVDRFVSAYEFARRGGAHRQVAAPFRARYMGFRTLDDALDHVERARSPYGVDHVFRPQSWYVTDRSGRVAVDHLIPLPALAHAGRIVPALKDVRFPHLNGGAATRLVPSAAQRARIHALYRADFDLMAHGTISGGTISGGTISGATSVGASAP</sequence>
<gene>
    <name evidence="2" type="ORF">AAC691_04050</name>
</gene>
<evidence type="ECO:0000313" key="2">
    <source>
        <dbReference type="EMBL" id="XAE43629.1"/>
    </source>
</evidence>
<accession>A0ABZ3D7T4</accession>
<dbReference type="EMBL" id="CP152276">
    <property type="protein sequence ID" value="XAE43629.1"/>
    <property type="molecule type" value="Genomic_DNA"/>
</dbReference>
<dbReference type="Gene3D" id="3.40.50.300">
    <property type="entry name" value="P-loop containing nucleotide triphosphate hydrolases"/>
    <property type="match status" value="1"/>
</dbReference>